<dbReference type="RefSeq" id="XP_015465196.1">
    <property type="nucleotide sequence ID" value="XM_015613974.1"/>
</dbReference>
<dbReference type="PANTHER" id="PTHR23502:SF7">
    <property type="entry name" value="DRUG_PROTON ANTIPORTER YHK8-RELATED"/>
    <property type="match status" value="1"/>
</dbReference>
<dbReference type="SUPFAM" id="SSF103473">
    <property type="entry name" value="MFS general substrate transporter"/>
    <property type="match status" value="1"/>
</dbReference>
<feature type="transmembrane region" description="Helical" evidence="6">
    <location>
        <begin position="433"/>
        <end position="456"/>
    </location>
</feature>
<sequence>MVKDERNSLKRDSEESSDTGIRDTGSQILSDEEKSDDARFEVVFDGNGDDREDTRNLSKIHKWSIAIIISVTSFCVTCISAAWSMASDNIMEHFGISHEVSTLGISLYVFGLGLGGIFLSPISEFHGRKITYIISLSFSFAFQCLTAFSPNIGSMLFGRYMSGFFGSAFMSVAAGSLADIFAKDEMSTPLLLYTISPFVGPGVLPLISGFINSNLYFRWTFYVMLIWTGVLVIMIVLFVPETYQPVLLKKKAARLRKSTGDNRYFAPLEKDTTSLFESVVLSCKKPILLIFKDYMTLALCFYTGFALAIVYLFFIALPYIYRTVFEFKLSSQGLAFLGLIIGMAFASLASPSLFDKQYAKLIEKNGGVHKPEFKFLPLMTGVFVIPVGLFIMAWTSFANLHWIGPIIGSGIFGAGTVLIFNGVFAYTVDAYRLYAASAMATNTFIRCTMSGIFPLFGLQMYEGMGVHWATTFLALFACAMIPVPFILYKYGPYLRSKSSFTWS</sequence>
<name>A0A0V1PS76_9ASCO</name>
<dbReference type="PANTHER" id="PTHR23502">
    <property type="entry name" value="MAJOR FACILITATOR SUPERFAMILY"/>
    <property type="match status" value="1"/>
</dbReference>
<evidence type="ECO:0000259" key="7">
    <source>
        <dbReference type="PROSITE" id="PS50850"/>
    </source>
</evidence>
<comment type="caution">
    <text evidence="8">The sequence shown here is derived from an EMBL/GenBank/DDBJ whole genome shotgun (WGS) entry which is preliminary data.</text>
</comment>
<feature type="region of interest" description="Disordered" evidence="5">
    <location>
        <begin position="1"/>
        <end position="37"/>
    </location>
</feature>
<feature type="transmembrane region" description="Helical" evidence="6">
    <location>
        <begin position="294"/>
        <end position="321"/>
    </location>
</feature>
<comment type="subcellular location">
    <subcellularLocation>
        <location evidence="1">Membrane</location>
        <topology evidence="1">Multi-pass membrane protein</topology>
    </subcellularLocation>
</comment>
<gene>
    <name evidence="8" type="ORF">AC631_05145</name>
</gene>
<dbReference type="Proteomes" id="UP000054251">
    <property type="component" value="Unassembled WGS sequence"/>
</dbReference>
<keyword evidence="3 6" id="KW-1133">Transmembrane helix</keyword>
<feature type="transmembrane region" description="Helical" evidence="6">
    <location>
        <begin position="375"/>
        <end position="396"/>
    </location>
</feature>
<dbReference type="InterPro" id="IPR036259">
    <property type="entry name" value="MFS_trans_sf"/>
</dbReference>
<keyword evidence="2 6" id="KW-0812">Transmembrane</keyword>
<dbReference type="EMBL" id="LMYN01000175">
    <property type="protein sequence ID" value="KRZ99093.1"/>
    <property type="molecule type" value="Genomic_DNA"/>
</dbReference>
<dbReference type="CDD" id="cd17323">
    <property type="entry name" value="MFS_Tpo1_MDR_like"/>
    <property type="match status" value="1"/>
</dbReference>
<dbReference type="FunFam" id="1.20.1250.20:FF:000082">
    <property type="entry name" value="MFS multidrug transporter, putative"/>
    <property type="match status" value="1"/>
</dbReference>
<accession>A0A0V1PS76</accession>
<dbReference type="GeneID" id="26842154"/>
<feature type="domain" description="Major facilitator superfamily (MFS) profile" evidence="7">
    <location>
        <begin position="65"/>
        <end position="494"/>
    </location>
</feature>
<feature type="transmembrane region" description="Helical" evidence="6">
    <location>
        <begin position="190"/>
        <end position="211"/>
    </location>
</feature>
<feature type="transmembrane region" description="Helical" evidence="6">
    <location>
        <begin position="130"/>
        <end position="148"/>
    </location>
</feature>
<evidence type="ECO:0000256" key="1">
    <source>
        <dbReference type="ARBA" id="ARBA00004141"/>
    </source>
</evidence>
<feature type="transmembrane region" description="Helical" evidence="6">
    <location>
        <begin position="160"/>
        <end position="178"/>
    </location>
</feature>
<keyword evidence="9" id="KW-1185">Reference proteome</keyword>
<feature type="compositionally biased region" description="Basic and acidic residues" evidence="5">
    <location>
        <begin position="1"/>
        <end position="14"/>
    </location>
</feature>
<proteinExistence type="predicted"/>
<evidence type="ECO:0000256" key="6">
    <source>
        <dbReference type="SAM" id="Phobius"/>
    </source>
</evidence>
<keyword evidence="4 6" id="KW-0472">Membrane</keyword>
<feature type="transmembrane region" description="Helical" evidence="6">
    <location>
        <begin position="217"/>
        <end position="239"/>
    </location>
</feature>
<reference evidence="8 9" key="1">
    <citation type="submission" date="2015-11" db="EMBL/GenBank/DDBJ databases">
        <title>The genome of Debaryomyces fabryi.</title>
        <authorList>
            <person name="Tafer H."/>
            <person name="Lopandic K."/>
        </authorList>
    </citation>
    <scope>NUCLEOTIDE SEQUENCE [LARGE SCALE GENOMIC DNA]</scope>
    <source>
        <strain evidence="8 9">CBS 789</strain>
    </source>
</reference>
<dbReference type="InterPro" id="IPR011701">
    <property type="entry name" value="MFS"/>
</dbReference>
<feature type="transmembrane region" description="Helical" evidence="6">
    <location>
        <begin position="105"/>
        <end position="123"/>
    </location>
</feature>
<feature type="transmembrane region" description="Helical" evidence="6">
    <location>
        <begin position="468"/>
        <end position="488"/>
    </location>
</feature>
<dbReference type="InterPro" id="IPR020846">
    <property type="entry name" value="MFS_dom"/>
</dbReference>
<feature type="transmembrane region" description="Helical" evidence="6">
    <location>
        <begin position="402"/>
        <end position="426"/>
    </location>
</feature>
<dbReference type="GO" id="GO:0022857">
    <property type="term" value="F:transmembrane transporter activity"/>
    <property type="evidence" value="ECO:0007669"/>
    <property type="project" value="InterPro"/>
</dbReference>
<evidence type="ECO:0000256" key="5">
    <source>
        <dbReference type="SAM" id="MobiDB-lite"/>
    </source>
</evidence>
<dbReference type="GO" id="GO:0005886">
    <property type="term" value="C:plasma membrane"/>
    <property type="evidence" value="ECO:0007669"/>
    <property type="project" value="TreeGrafter"/>
</dbReference>
<evidence type="ECO:0000256" key="4">
    <source>
        <dbReference type="ARBA" id="ARBA00023136"/>
    </source>
</evidence>
<organism evidence="8 9">
    <name type="scientific">Debaryomyces fabryi</name>
    <dbReference type="NCBI Taxonomy" id="58627"/>
    <lineage>
        <taxon>Eukaryota</taxon>
        <taxon>Fungi</taxon>
        <taxon>Dikarya</taxon>
        <taxon>Ascomycota</taxon>
        <taxon>Saccharomycotina</taxon>
        <taxon>Pichiomycetes</taxon>
        <taxon>Debaryomycetaceae</taxon>
        <taxon>Debaryomyces</taxon>
    </lineage>
</organism>
<feature type="transmembrane region" description="Helical" evidence="6">
    <location>
        <begin position="333"/>
        <end position="354"/>
    </location>
</feature>
<dbReference type="Pfam" id="PF07690">
    <property type="entry name" value="MFS_1"/>
    <property type="match status" value="1"/>
</dbReference>
<feature type="transmembrane region" description="Helical" evidence="6">
    <location>
        <begin position="65"/>
        <end position="85"/>
    </location>
</feature>
<evidence type="ECO:0000313" key="9">
    <source>
        <dbReference type="Proteomes" id="UP000054251"/>
    </source>
</evidence>
<protein>
    <recommendedName>
        <fullName evidence="7">Major facilitator superfamily (MFS) profile domain-containing protein</fullName>
    </recommendedName>
</protein>
<dbReference type="Gene3D" id="1.20.1250.20">
    <property type="entry name" value="MFS general substrate transporter like domains"/>
    <property type="match status" value="1"/>
</dbReference>
<evidence type="ECO:0000256" key="3">
    <source>
        <dbReference type="ARBA" id="ARBA00022989"/>
    </source>
</evidence>
<dbReference type="OrthoDB" id="9986881at2759"/>
<dbReference type="PROSITE" id="PS50850">
    <property type="entry name" value="MFS"/>
    <property type="match status" value="1"/>
</dbReference>
<evidence type="ECO:0000313" key="8">
    <source>
        <dbReference type="EMBL" id="KRZ99093.1"/>
    </source>
</evidence>
<dbReference type="AlphaFoldDB" id="A0A0V1PS76"/>
<evidence type="ECO:0000256" key="2">
    <source>
        <dbReference type="ARBA" id="ARBA00022692"/>
    </source>
</evidence>